<dbReference type="VEuPathDB" id="CryptoDB:Vbra_18335"/>
<dbReference type="GO" id="GO:0005886">
    <property type="term" value="C:plasma membrane"/>
    <property type="evidence" value="ECO:0007669"/>
    <property type="project" value="UniProtKB-SubCell"/>
</dbReference>
<keyword evidence="5 7" id="KW-0472">Membrane</keyword>
<gene>
    <name evidence="9" type="ORF">Vbra_18335</name>
</gene>
<feature type="transmembrane region" description="Helical" evidence="7">
    <location>
        <begin position="37"/>
        <end position="59"/>
    </location>
</feature>
<dbReference type="OrthoDB" id="199599at2759"/>
<evidence type="ECO:0000256" key="5">
    <source>
        <dbReference type="ARBA" id="ARBA00023136"/>
    </source>
</evidence>
<evidence type="ECO:0000256" key="2">
    <source>
        <dbReference type="ARBA" id="ARBA00022475"/>
    </source>
</evidence>
<dbReference type="InterPro" id="IPR003807">
    <property type="entry name" value="DUF202"/>
</dbReference>
<keyword evidence="2" id="KW-1003">Cell membrane</keyword>
<feature type="region of interest" description="Disordered" evidence="6">
    <location>
        <begin position="172"/>
        <end position="209"/>
    </location>
</feature>
<dbReference type="InterPro" id="IPR052053">
    <property type="entry name" value="IM_YidH-like"/>
</dbReference>
<proteinExistence type="predicted"/>
<evidence type="ECO:0000256" key="4">
    <source>
        <dbReference type="ARBA" id="ARBA00022989"/>
    </source>
</evidence>
<dbReference type="PANTHER" id="PTHR34187:SF2">
    <property type="entry name" value="DUF202 DOMAIN-CONTAINING PROTEIN"/>
    <property type="match status" value="1"/>
</dbReference>
<feature type="transmembrane region" description="Helical" evidence="7">
    <location>
        <begin position="138"/>
        <end position="157"/>
    </location>
</feature>
<reference evidence="9 10" key="1">
    <citation type="submission" date="2014-11" db="EMBL/GenBank/DDBJ databases">
        <authorList>
            <person name="Zhu J."/>
            <person name="Qi W."/>
            <person name="Song R."/>
        </authorList>
    </citation>
    <scope>NUCLEOTIDE SEQUENCE [LARGE SCALE GENOMIC DNA]</scope>
</reference>
<dbReference type="EMBL" id="CDMY01000759">
    <property type="protein sequence ID" value="CEM32662.1"/>
    <property type="molecule type" value="Genomic_DNA"/>
</dbReference>
<keyword evidence="3 7" id="KW-0812">Transmembrane</keyword>
<protein>
    <recommendedName>
        <fullName evidence="8">DUF202 domain-containing protein</fullName>
    </recommendedName>
</protein>
<dbReference type="InParanoid" id="A0A0G4GQC9"/>
<evidence type="ECO:0000256" key="3">
    <source>
        <dbReference type="ARBA" id="ARBA00022692"/>
    </source>
</evidence>
<evidence type="ECO:0000256" key="1">
    <source>
        <dbReference type="ARBA" id="ARBA00004651"/>
    </source>
</evidence>
<feature type="compositionally biased region" description="Basic and acidic residues" evidence="6">
    <location>
        <begin position="198"/>
        <end position="209"/>
    </location>
</feature>
<evidence type="ECO:0000313" key="9">
    <source>
        <dbReference type="EMBL" id="CEM32662.1"/>
    </source>
</evidence>
<name>A0A0G4GQC9_VITBC</name>
<evidence type="ECO:0000259" key="8">
    <source>
        <dbReference type="Pfam" id="PF02656"/>
    </source>
</evidence>
<dbReference type="Proteomes" id="UP000041254">
    <property type="component" value="Unassembled WGS sequence"/>
</dbReference>
<dbReference type="PANTHER" id="PTHR34187">
    <property type="entry name" value="FGR18P"/>
    <property type="match status" value="1"/>
</dbReference>
<keyword evidence="4 7" id="KW-1133">Transmembrane helix</keyword>
<organism evidence="9 10">
    <name type="scientific">Vitrella brassicaformis (strain CCMP3155)</name>
    <dbReference type="NCBI Taxonomy" id="1169540"/>
    <lineage>
        <taxon>Eukaryota</taxon>
        <taxon>Sar</taxon>
        <taxon>Alveolata</taxon>
        <taxon>Colpodellida</taxon>
        <taxon>Vitrellaceae</taxon>
        <taxon>Vitrella</taxon>
    </lineage>
</organism>
<dbReference type="Pfam" id="PF02656">
    <property type="entry name" value="DUF202"/>
    <property type="match status" value="1"/>
</dbReference>
<comment type="subcellular location">
    <subcellularLocation>
        <location evidence="1">Cell membrane</location>
        <topology evidence="1">Multi-pass membrane protein</topology>
    </subcellularLocation>
</comment>
<evidence type="ECO:0000256" key="6">
    <source>
        <dbReference type="SAM" id="MobiDB-lite"/>
    </source>
</evidence>
<feature type="domain" description="DUF202" evidence="8">
    <location>
        <begin position="28"/>
        <end position="123"/>
    </location>
</feature>
<sequence>MAVRRTKDALLRYFVEAGAVKNEGSVARDHLANERTFLAWGRTGLAFIAFGLGIQEFYFELLRRRSDLSTQCRAGASPAAAPDEQAALPFQAGAFTPCLSSAICLTTGCGFVTFGAYRYFKTQYLLNRGMFKPGKTGVVVIILFSTAMTMAGGYNLGSMKSVAAASPALPSMPSLLSPSQPREATPSPAAAAAPPRLPQEETKPVKRAA</sequence>
<keyword evidence="10" id="KW-1185">Reference proteome</keyword>
<accession>A0A0G4GQC9</accession>
<feature type="transmembrane region" description="Helical" evidence="7">
    <location>
        <begin position="94"/>
        <end position="117"/>
    </location>
</feature>
<dbReference type="AlphaFoldDB" id="A0A0G4GQC9"/>
<evidence type="ECO:0000256" key="7">
    <source>
        <dbReference type="SAM" id="Phobius"/>
    </source>
</evidence>
<evidence type="ECO:0000313" key="10">
    <source>
        <dbReference type="Proteomes" id="UP000041254"/>
    </source>
</evidence>
<feature type="compositionally biased region" description="Low complexity" evidence="6">
    <location>
        <begin position="172"/>
        <end position="194"/>
    </location>
</feature>